<dbReference type="PANTHER" id="PTHR44591:SF3">
    <property type="entry name" value="RESPONSE REGULATORY DOMAIN-CONTAINING PROTEIN"/>
    <property type="match status" value="1"/>
</dbReference>
<dbReference type="InterPro" id="IPR001789">
    <property type="entry name" value="Sig_transdc_resp-reg_receiver"/>
</dbReference>
<dbReference type="InterPro" id="IPR050595">
    <property type="entry name" value="Bact_response_regulator"/>
</dbReference>
<dbReference type="SUPFAM" id="SSF52172">
    <property type="entry name" value="CheY-like"/>
    <property type="match status" value="1"/>
</dbReference>
<dbReference type="EMBL" id="JAVDSJ010000005">
    <property type="protein sequence ID" value="MDR6585511.1"/>
    <property type="molecule type" value="Genomic_DNA"/>
</dbReference>
<protein>
    <submittedName>
        <fullName evidence="4">CheY-like chemotaxis protein</fullName>
    </submittedName>
</protein>
<dbReference type="Proteomes" id="UP001260715">
    <property type="component" value="Unassembled WGS sequence"/>
</dbReference>
<dbReference type="PROSITE" id="PS50110">
    <property type="entry name" value="RESPONSE_REGULATORY"/>
    <property type="match status" value="1"/>
</dbReference>
<dbReference type="Pfam" id="PF00072">
    <property type="entry name" value="Response_reg"/>
    <property type="match status" value="1"/>
</dbReference>
<feature type="modified residue" description="4-aspartylphosphate" evidence="2">
    <location>
        <position position="59"/>
    </location>
</feature>
<dbReference type="PANTHER" id="PTHR44591">
    <property type="entry name" value="STRESS RESPONSE REGULATOR PROTEIN 1"/>
    <property type="match status" value="1"/>
</dbReference>
<accession>A0ABU1PHX7</accession>
<evidence type="ECO:0000313" key="4">
    <source>
        <dbReference type="EMBL" id="MDR6585511.1"/>
    </source>
</evidence>
<evidence type="ECO:0000256" key="1">
    <source>
        <dbReference type="ARBA" id="ARBA00022553"/>
    </source>
</evidence>
<gene>
    <name evidence="4" type="ORF">J2W50_003729</name>
</gene>
<keyword evidence="1 2" id="KW-0597">Phosphoprotein</keyword>
<evidence type="ECO:0000256" key="2">
    <source>
        <dbReference type="PROSITE-ProRule" id="PRU00169"/>
    </source>
</evidence>
<proteinExistence type="predicted"/>
<comment type="caution">
    <text evidence="4">The sequence shown here is derived from an EMBL/GenBank/DDBJ whole genome shotgun (WGS) entry which is preliminary data.</text>
</comment>
<keyword evidence="5" id="KW-1185">Reference proteome</keyword>
<sequence>MKIDDVCRGRILLVDDSPEVLEVFSLCLEEAGYKVSSASNGVSALYAAKLSKPDAIILDLWMSQLGGMELAGLLKGDAHLASVPLGLITAAVGILPKLVTSSFAAVMAKPCRLDDLLSMADSLMAKRGQVGLKS</sequence>
<dbReference type="RefSeq" id="WP_310011313.1">
    <property type="nucleotide sequence ID" value="NZ_JAVDSJ010000005.1"/>
</dbReference>
<dbReference type="Gene3D" id="3.40.50.2300">
    <property type="match status" value="1"/>
</dbReference>
<feature type="domain" description="Response regulatory" evidence="3">
    <location>
        <begin position="10"/>
        <end position="124"/>
    </location>
</feature>
<dbReference type="InterPro" id="IPR011006">
    <property type="entry name" value="CheY-like_superfamily"/>
</dbReference>
<evidence type="ECO:0000313" key="5">
    <source>
        <dbReference type="Proteomes" id="UP001260715"/>
    </source>
</evidence>
<organism evidence="4 5">
    <name type="scientific">Herbaspirillum frisingense</name>
    <dbReference type="NCBI Taxonomy" id="92645"/>
    <lineage>
        <taxon>Bacteria</taxon>
        <taxon>Pseudomonadati</taxon>
        <taxon>Pseudomonadota</taxon>
        <taxon>Betaproteobacteria</taxon>
        <taxon>Burkholderiales</taxon>
        <taxon>Oxalobacteraceae</taxon>
        <taxon>Herbaspirillum</taxon>
    </lineage>
</organism>
<dbReference type="SMART" id="SM00448">
    <property type="entry name" value="REC"/>
    <property type="match status" value="1"/>
</dbReference>
<name>A0ABU1PHX7_9BURK</name>
<evidence type="ECO:0000259" key="3">
    <source>
        <dbReference type="PROSITE" id="PS50110"/>
    </source>
</evidence>
<reference evidence="4 5" key="1">
    <citation type="submission" date="2023-07" db="EMBL/GenBank/DDBJ databases">
        <title>Sorghum-associated microbial communities from plants grown in Nebraska, USA.</title>
        <authorList>
            <person name="Schachtman D."/>
        </authorList>
    </citation>
    <scope>NUCLEOTIDE SEQUENCE [LARGE SCALE GENOMIC DNA]</scope>
    <source>
        <strain evidence="4 5">596</strain>
    </source>
</reference>